<evidence type="ECO:0000313" key="9">
    <source>
        <dbReference type="Proteomes" id="UP000595332"/>
    </source>
</evidence>
<dbReference type="GO" id="GO:0005737">
    <property type="term" value="C:cytoplasm"/>
    <property type="evidence" value="ECO:0007669"/>
    <property type="project" value="UniProtKB-ARBA"/>
</dbReference>
<dbReference type="PRINTS" id="PR00723">
    <property type="entry name" value="SUBTILISIN"/>
</dbReference>
<keyword evidence="1 5" id="KW-0645">Protease</keyword>
<dbReference type="InterPro" id="IPR015500">
    <property type="entry name" value="Peptidase_S8_subtilisin-rel"/>
</dbReference>
<dbReference type="InterPro" id="IPR036852">
    <property type="entry name" value="Peptidase_S8/S53_dom_sf"/>
</dbReference>
<evidence type="ECO:0000256" key="4">
    <source>
        <dbReference type="PIRSR" id="PIRSR615500-1"/>
    </source>
</evidence>
<keyword evidence="2 5" id="KW-0378">Hydrolase</keyword>
<feature type="region of interest" description="Disordered" evidence="6">
    <location>
        <begin position="578"/>
        <end position="599"/>
    </location>
</feature>
<dbReference type="Proteomes" id="UP000595332">
    <property type="component" value="Chromosome"/>
</dbReference>
<dbReference type="GO" id="GO:0016485">
    <property type="term" value="P:protein processing"/>
    <property type="evidence" value="ECO:0007669"/>
    <property type="project" value="TreeGrafter"/>
</dbReference>
<dbReference type="Gene3D" id="3.40.50.200">
    <property type="entry name" value="Peptidase S8/S53 domain"/>
    <property type="match status" value="1"/>
</dbReference>
<dbReference type="GO" id="GO:0012505">
    <property type="term" value="C:endomembrane system"/>
    <property type="evidence" value="ECO:0007669"/>
    <property type="project" value="UniProtKB-ARBA"/>
</dbReference>
<evidence type="ECO:0000256" key="3">
    <source>
        <dbReference type="ARBA" id="ARBA00022825"/>
    </source>
</evidence>
<sequence length="832" mass="89028">MNKSAKTYTYRGGQKVALEKSPDQMVVRALSAGLDDGAIASSEQVSSASTRVNTSGAELDALMSRSRIVAPTHHAYYESDSGAEFLITDRIFVTFKQALSDQQIDDFAGRYGLVKTASYSDRDYLFQLTNHTGMNPVKLVVKLTEEEPLLEAAEHDLNQRMNAEQFSLPTDPDYARQWHLHTHLNNADFDARSSVLCENSWGLLDGFGSDEVVIAVSDDGCKLDHHDFDSPDKFASWGYFRGSRLVTAVDIDADPQQMYKAGSNHGTSCCGVIGGEIDSVLTVGAAASCQLLPIQWESSGPSLFISDSKLLTTLNYIADKADVMSNSWGGVPTSVWALPVINRIKALALTGGRRGKGIVFLWAAGNENCLINHTASQPVPYDHGVEVQGGALVWVGVRTTRVFRNNLVGIAGVMHIAALASTARRSHYSNYGPGIGVCAPSSNSHAYYRMTVRGLGITTTTGESGGVTHSFGGTSSATPLVAGIAGLAISANPSLSALEVISILKQTASKDLDFSGYPRTPPANFDMNTDWDVSPVSPFDAGTFIDTGEPEGSWSPWFGHGRVDANAVVAEALSRNQPVGDKTFQGDSTPDRSIPDNNERGIKDKIVCAREFSLASIKVNVDISHTYIGDLRVSLISPSGSVVPLHDRTGGSGNDLHVEFDNTSAPGLLALIGESVKGEWALHVQDLALVDRGRLKAWSLEVKGQADTSIVVEESPGVIIPDNVQGGIERSLAVSKTGRLDSIEVSLDITHTYVGDLKVELTSPSATSVLLHNRTGGSANNVIKIYSLSNASALQVFQGEAVKGAWKLRVSDHAGVDQGKLNHWALRIVSTT</sequence>
<dbReference type="PANTHER" id="PTHR42884:SF14">
    <property type="entry name" value="NEUROENDOCRINE CONVERTASE 1"/>
    <property type="match status" value="1"/>
</dbReference>
<dbReference type="Pfam" id="PF01483">
    <property type="entry name" value="P_proprotein"/>
    <property type="match status" value="2"/>
</dbReference>
<evidence type="ECO:0000256" key="5">
    <source>
        <dbReference type="PROSITE-ProRule" id="PRU01240"/>
    </source>
</evidence>
<dbReference type="InterPro" id="IPR002884">
    <property type="entry name" value="P_dom"/>
</dbReference>
<feature type="domain" description="P/Homo B" evidence="7">
    <location>
        <begin position="702"/>
        <end position="832"/>
    </location>
</feature>
<dbReference type="InterPro" id="IPR008979">
    <property type="entry name" value="Galactose-bd-like_sf"/>
</dbReference>
<dbReference type="PROSITE" id="PS00138">
    <property type="entry name" value="SUBTILASE_SER"/>
    <property type="match status" value="1"/>
</dbReference>
<keyword evidence="3 5" id="KW-0720">Serine protease</keyword>
<dbReference type="EMBL" id="AP014546">
    <property type="protein sequence ID" value="BBB29403.1"/>
    <property type="molecule type" value="Genomic_DNA"/>
</dbReference>
<dbReference type="GO" id="GO:0016020">
    <property type="term" value="C:membrane"/>
    <property type="evidence" value="ECO:0007669"/>
    <property type="project" value="TreeGrafter"/>
</dbReference>
<dbReference type="PROSITE" id="PS51892">
    <property type="entry name" value="SUBTILASE"/>
    <property type="match status" value="1"/>
</dbReference>
<dbReference type="SUPFAM" id="SSF49785">
    <property type="entry name" value="Galactose-binding domain-like"/>
    <property type="match status" value="2"/>
</dbReference>
<protein>
    <submittedName>
        <fullName evidence="8">Peptidase S8</fullName>
    </submittedName>
</protein>
<dbReference type="InterPro" id="IPR000209">
    <property type="entry name" value="Peptidase_S8/S53_dom"/>
</dbReference>
<comment type="similarity">
    <text evidence="5">Belongs to the peptidase S8 family.</text>
</comment>
<feature type="active site" description="Charge relay system" evidence="4 5">
    <location>
        <position position="218"/>
    </location>
</feature>
<evidence type="ECO:0000313" key="8">
    <source>
        <dbReference type="EMBL" id="BBB29403.1"/>
    </source>
</evidence>
<proteinExistence type="inferred from homology"/>
<evidence type="ECO:0000256" key="2">
    <source>
        <dbReference type="ARBA" id="ARBA00022801"/>
    </source>
</evidence>
<dbReference type="AlphaFoldDB" id="A0A7R6P8X4"/>
<name>A0A7R6P8X4_9GAMM</name>
<dbReference type="RefSeq" id="WP_236591101.1">
    <property type="nucleotide sequence ID" value="NZ_AP014546.1"/>
</dbReference>
<dbReference type="KEGG" id="njp:NEJAP_1451"/>
<organism evidence="8 9">
    <name type="scientific">Neptunomonas japonica JAMM 1380</name>
    <dbReference type="NCBI Taxonomy" id="1441457"/>
    <lineage>
        <taxon>Bacteria</taxon>
        <taxon>Pseudomonadati</taxon>
        <taxon>Pseudomonadota</taxon>
        <taxon>Gammaproteobacteria</taxon>
        <taxon>Oceanospirillales</taxon>
        <taxon>Oceanospirillaceae</taxon>
        <taxon>Neptunomonas</taxon>
    </lineage>
</organism>
<dbReference type="Pfam" id="PF00082">
    <property type="entry name" value="Peptidase_S8"/>
    <property type="match status" value="1"/>
</dbReference>
<dbReference type="SUPFAM" id="SSF52743">
    <property type="entry name" value="Subtilisin-like"/>
    <property type="match status" value="1"/>
</dbReference>
<keyword evidence="9" id="KW-1185">Reference proteome</keyword>
<dbReference type="PANTHER" id="PTHR42884">
    <property type="entry name" value="PROPROTEIN CONVERTASE SUBTILISIN/KEXIN-RELATED"/>
    <property type="match status" value="1"/>
</dbReference>
<accession>A0A7R6P8X4</accession>
<dbReference type="Gene3D" id="2.60.120.260">
    <property type="entry name" value="Galactose-binding domain-like"/>
    <property type="match status" value="2"/>
</dbReference>
<reference evidence="8 9" key="1">
    <citation type="journal article" date="2008" name="Int. J. Syst. Evol. Microbiol.">
        <title>Neptunomonas japonica sp. nov., an Osedax japonicus symbiont-like bacterium isolated from sediment adjacent to sperm whale carcasses off Kagoshima, Japan.</title>
        <authorList>
            <person name="Miyazaki M."/>
            <person name="Nogi Y."/>
            <person name="Fujiwara Y."/>
            <person name="Kawato M."/>
            <person name="Kubokawa K."/>
            <person name="Horikoshi K."/>
        </authorList>
    </citation>
    <scope>NUCLEOTIDE SEQUENCE [LARGE SCALE GENOMIC DNA]</scope>
    <source>
        <strain evidence="8 9">JAMM 1380</strain>
    </source>
</reference>
<feature type="compositionally biased region" description="Basic and acidic residues" evidence="6">
    <location>
        <begin position="589"/>
        <end position="599"/>
    </location>
</feature>
<dbReference type="InterPro" id="IPR023828">
    <property type="entry name" value="Peptidase_S8_Ser-AS"/>
</dbReference>
<feature type="active site" description="Charge relay system" evidence="4 5">
    <location>
        <position position="265"/>
    </location>
</feature>
<evidence type="ECO:0000259" key="7">
    <source>
        <dbReference type="PROSITE" id="PS51829"/>
    </source>
</evidence>
<feature type="active site" description="Charge relay system" evidence="4 5">
    <location>
        <position position="475"/>
    </location>
</feature>
<feature type="domain" description="P/Homo B" evidence="7">
    <location>
        <begin position="568"/>
        <end position="701"/>
    </location>
</feature>
<evidence type="ECO:0000256" key="1">
    <source>
        <dbReference type="ARBA" id="ARBA00022670"/>
    </source>
</evidence>
<dbReference type="GO" id="GO:0004252">
    <property type="term" value="F:serine-type endopeptidase activity"/>
    <property type="evidence" value="ECO:0007669"/>
    <property type="project" value="UniProtKB-UniRule"/>
</dbReference>
<gene>
    <name evidence="8" type="ORF">NEJAP_1451</name>
</gene>
<dbReference type="PROSITE" id="PS51829">
    <property type="entry name" value="P_HOMO_B"/>
    <property type="match status" value="2"/>
</dbReference>
<evidence type="ECO:0000256" key="6">
    <source>
        <dbReference type="SAM" id="MobiDB-lite"/>
    </source>
</evidence>